<feature type="compositionally biased region" description="Basic and acidic residues" evidence="2">
    <location>
        <begin position="339"/>
        <end position="349"/>
    </location>
</feature>
<dbReference type="PROSITE" id="PS00028">
    <property type="entry name" value="ZINC_FINGER_C2H2_1"/>
    <property type="match status" value="1"/>
</dbReference>
<feature type="binding site" evidence="1">
    <location>
        <position position="71"/>
    </location>
    <ligand>
        <name>Zn(2+)</name>
        <dbReference type="ChEBI" id="CHEBI:29105"/>
    </ligand>
</feature>
<keyword evidence="1" id="KW-0863">Zinc-finger</keyword>
<feature type="region of interest" description="Disordered" evidence="2">
    <location>
        <begin position="255"/>
        <end position="318"/>
    </location>
</feature>
<gene>
    <name evidence="5" type="ORF">PPYR_01064</name>
</gene>
<dbReference type="Pfam" id="PF07776">
    <property type="entry name" value="zf-AD"/>
    <property type="match status" value="1"/>
</dbReference>
<dbReference type="Gene3D" id="3.40.1800.20">
    <property type="match status" value="1"/>
</dbReference>
<evidence type="ECO:0000256" key="1">
    <source>
        <dbReference type="PROSITE-ProRule" id="PRU01263"/>
    </source>
</evidence>
<name>A0A1Y1L3C9_PHOPY</name>
<evidence type="ECO:0000313" key="6">
    <source>
        <dbReference type="Proteomes" id="UP000327044"/>
    </source>
</evidence>
<keyword evidence="1" id="KW-0862">Zinc</keyword>
<reference evidence="4" key="1">
    <citation type="journal article" date="2016" name="Sci. Rep.">
        <title>Molecular characterization of firefly nuptial gifts: a multi-omics approach sheds light on postcopulatory sexual selection.</title>
        <authorList>
            <person name="Al-Wathiqui N."/>
            <person name="Fallon T.R."/>
            <person name="South A."/>
            <person name="Weng J.K."/>
            <person name="Lewis S.M."/>
        </authorList>
    </citation>
    <scope>NUCLEOTIDE SEQUENCE</scope>
</reference>
<feature type="compositionally biased region" description="Polar residues" evidence="2">
    <location>
        <begin position="99"/>
        <end position="118"/>
    </location>
</feature>
<dbReference type="PROSITE" id="PS51915">
    <property type="entry name" value="ZAD"/>
    <property type="match status" value="1"/>
</dbReference>
<dbReference type="EMBL" id="GEZM01068605">
    <property type="protein sequence ID" value="JAV66870.1"/>
    <property type="molecule type" value="Transcribed_RNA"/>
</dbReference>
<dbReference type="InterPro" id="IPR013087">
    <property type="entry name" value="Znf_C2H2_type"/>
</dbReference>
<organism evidence="4">
    <name type="scientific">Photinus pyralis</name>
    <name type="common">Common eastern firefly</name>
    <name type="synonym">Lampyris pyralis</name>
    <dbReference type="NCBI Taxonomy" id="7054"/>
    <lineage>
        <taxon>Eukaryota</taxon>
        <taxon>Metazoa</taxon>
        <taxon>Ecdysozoa</taxon>
        <taxon>Arthropoda</taxon>
        <taxon>Hexapoda</taxon>
        <taxon>Insecta</taxon>
        <taxon>Pterygota</taxon>
        <taxon>Neoptera</taxon>
        <taxon>Endopterygota</taxon>
        <taxon>Coleoptera</taxon>
        <taxon>Polyphaga</taxon>
        <taxon>Elateriformia</taxon>
        <taxon>Elateroidea</taxon>
        <taxon>Lampyridae</taxon>
        <taxon>Lampyrinae</taxon>
        <taxon>Photinus</taxon>
    </lineage>
</organism>
<reference evidence="5" key="3">
    <citation type="submission" date="2019-08" db="EMBL/GenBank/DDBJ databases">
        <authorList>
            <consortium name="Photinus pyralis genome working group"/>
            <person name="Fallon T.R."/>
            <person name="Sander Lower S.E."/>
            <person name="Weng J.-K."/>
        </authorList>
    </citation>
    <scope>NUCLEOTIDE SEQUENCE</scope>
    <source>
        <strain evidence="5">1611_PpyrPB1</strain>
        <tissue evidence="5">Whole body</tissue>
    </source>
</reference>
<reference evidence="5 6" key="2">
    <citation type="journal article" date="2018" name="Elife">
        <title>Firefly genomes illuminate parallel origins of bioluminescence in beetles.</title>
        <authorList>
            <person name="Fallon T.R."/>
            <person name="Lower S.E."/>
            <person name="Chang C.H."/>
            <person name="Bessho-Uehara M."/>
            <person name="Martin G.J."/>
            <person name="Bewick A.J."/>
            <person name="Behringer M."/>
            <person name="Debat H.J."/>
            <person name="Wong I."/>
            <person name="Day J.C."/>
            <person name="Suvorov A."/>
            <person name="Silva C.J."/>
            <person name="Stanger-Hall K.F."/>
            <person name="Hall D.W."/>
            <person name="Schmitz R.J."/>
            <person name="Nelson D.R."/>
            <person name="Lewis S.M."/>
            <person name="Shigenobu S."/>
            <person name="Bybee S.M."/>
            <person name="Larracuente A.M."/>
            <person name="Oba Y."/>
            <person name="Weng J.K."/>
        </authorList>
    </citation>
    <scope>NUCLEOTIDE SEQUENCE [LARGE SCALE GENOMIC DNA]</scope>
    <source>
        <strain evidence="5">1611_PpyrPB1</strain>
        <tissue evidence="5">Whole body</tissue>
    </source>
</reference>
<dbReference type="AlphaFoldDB" id="A0A1Y1L3C9"/>
<dbReference type="Proteomes" id="UP000327044">
    <property type="component" value="Unassembled WGS sequence"/>
</dbReference>
<sequence length="1046" mass="117006">MSNAIYVAKSETVPSIPNVCRLCSAEDEENLIDLFNPQTPVLNFFRSVILYGTGLEIKEDDIVSKMVCQRCCEIAVKLHRYRSNALNNDKLLKAQYGIPQQSPTEASTESPFSLSNGHTKMEDETDSSLQSIINEKCEMKGVQQEPAKICKDVAPEPKPPRVIYKHPSVQKLYKSYPNLIVSQKIFSDDLSPVISLDESEVSDWYESQLEKMKKRLSHITIKKVANDDGSMGKCNGSSHDIVSPIPAVINNNSVLDRRPSTTSTCSKNDTLSSNDGIKSVQSKASDNLKSKKPTARKSTTTIEVNVPQENRKRSLSSCSGWSMDDHFDDALSTSNLSIHSKESDSDQPKKRPSLSSSLPEKKDMSRTSFDSKFDFLDDVFTDVKPHEKLLLKTEPNSSSHFKIDLANDLPTFKISSAMNLPNFSSNSKIGLPNNLPTEKINLLDRWKSPDESSSSQKQTPVIFQRARKRTAARVGSSATNKISKTDKVVKKKNKRYFNKDMLTDFKELDSTNRNHIESSFDSDTVSTIGVVAGRSTSDQDSLFVLTSGKTLAVFICAVCSLVCDTKRQLVDHEKTHLTCKFCKVRIKNLQLLIEHLNDTCIINVKKHDARIQLLRVDDNPAMVEKYKEAFQADTALYEDRDEDTKDEGINHDDTFSNDDFVPDLKEECDMSLIKHEEVKIEDTNENDINDIICLSDNEEEDGVEYSVIQRHTIVPEEEEEIHIDDELKIINRTDDNDIFLFDAMQRHHSSETEMIKTLFKKYYHGLIKFDKRCQTFRNTNRCVRRTSNNLILLERMLSELTVYIVAVSVESRPNITARFNTPQPPATRPLEYWGHKKTTCIVKPIKSKPSPVKSSVAESKLHAKRPLIETKHILANMSIEEKIIPSQISTTQAKPILTSSSSIPTSLQVVNPLPSNSSTSSPFQQVFITSSNISSNTIVSSVPISLVPTPTVQLLPSANVNLISTVTKALVPVSSTISTSIVSNLIQPSNPSTSGIENNSVITNNVTQKNKFVPIAPKPDKNHLNSSISDATNTANKVQKIEEVNL</sequence>
<dbReference type="EMBL" id="VVIM01000001">
    <property type="protein sequence ID" value="KAB0804094.1"/>
    <property type="molecule type" value="Genomic_DNA"/>
</dbReference>
<feature type="region of interest" description="Disordered" evidence="2">
    <location>
        <begin position="99"/>
        <end position="122"/>
    </location>
</feature>
<feature type="binding site" evidence="1">
    <location>
        <position position="23"/>
    </location>
    <ligand>
        <name>Zn(2+)</name>
        <dbReference type="ChEBI" id="CHEBI:29105"/>
    </ligand>
</feature>
<proteinExistence type="predicted"/>
<dbReference type="SMART" id="SM00868">
    <property type="entry name" value="zf-AD"/>
    <property type="match status" value="1"/>
</dbReference>
<dbReference type="GO" id="GO:0005634">
    <property type="term" value="C:nucleus"/>
    <property type="evidence" value="ECO:0007669"/>
    <property type="project" value="InterPro"/>
</dbReference>
<feature type="binding site" evidence="1">
    <location>
        <position position="68"/>
    </location>
    <ligand>
        <name>Zn(2+)</name>
        <dbReference type="ChEBI" id="CHEBI:29105"/>
    </ligand>
</feature>
<feature type="region of interest" description="Disordered" evidence="2">
    <location>
        <begin position="338"/>
        <end position="364"/>
    </location>
</feature>
<evidence type="ECO:0000259" key="3">
    <source>
        <dbReference type="PROSITE" id="PS51915"/>
    </source>
</evidence>
<dbReference type="GO" id="GO:0008270">
    <property type="term" value="F:zinc ion binding"/>
    <property type="evidence" value="ECO:0007669"/>
    <property type="project" value="UniProtKB-UniRule"/>
</dbReference>
<accession>A0A1Y1L3C9</accession>
<evidence type="ECO:0000313" key="4">
    <source>
        <dbReference type="EMBL" id="JAV66870.1"/>
    </source>
</evidence>
<dbReference type="InterPro" id="IPR012934">
    <property type="entry name" value="Znf_AD"/>
</dbReference>
<evidence type="ECO:0000256" key="2">
    <source>
        <dbReference type="SAM" id="MobiDB-lite"/>
    </source>
</evidence>
<dbReference type="InParanoid" id="A0A1Y1L3C9"/>
<dbReference type="SUPFAM" id="SSF57716">
    <property type="entry name" value="Glucocorticoid receptor-like (DNA-binding domain)"/>
    <property type="match status" value="1"/>
</dbReference>
<keyword evidence="1" id="KW-0479">Metal-binding</keyword>
<feature type="binding site" evidence="1">
    <location>
        <position position="20"/>
    </location>
    <ligand>
        <name>Zn(2+)</name>
        <dbReference type="ChEBI" id="CHEBI:29105"/>
    </ligand>
</feature>
<keyword evidence="6" id="KW-1185">Reference proteome</keyword>
<feature type="domain" description="ZAD" evidence="3">
    <location>
        <begin position="18"/>
        <end position="95"/>
    </location>
</feature>
<protein>
    <recommendedName>
        <fullName evidence="3">ZAD domain-containing protein</fullName>
    </recommendedName>
</protein>
<evidence type="ECO:0000313" key="5">
    <source>
        <dbReference type="EMBL" id="KAB0804094.1"/>
    </source>
</evidence>
<dbReference type="OrthoDB" id="6784650at2759"/>
<feature type="compositionally biased region" description="Polar residues" evidence="2">
    <location>
        <begin position="255"/>
        <end position="287"/>
    </location>
</feature>